<evidence type="ECO:0000313" key="2">
    <source>
        <dbReference type="Proteomes" id="UP000503096"/>
    </source>
</evidence>
<dbReference type="Proteomes" id="UP000503096">
    <property type="component" value="Chromosome"/>
</dbReference>
<accession>A0A6M4H740</accession>
<dbReference type="EMBL" id="CP053073">
    <property type="protein sequence ID" value="QJR14204.1"/>
    <property type="molecule type" value="Genomic_DNA"/>
</dbReference>
<dbReference type="InParanoid" id="A0A6M4H740"/>
<dbReference type="KEGG" id="upl:DSM104440_00997"/>
<name>A0A6M4H740_9PROT</name>
<evidence type="ECO:0000313" key="1">
    <source>
        <dbReference type="EMBL" id="QJR14204.1"/>
    </source>
</evidence>
<gene>
    <name evidence="1" type="ORF">DSM104440_00997</name>
</gene>
<proteinExistence type="predicted"/>
<dbReference type="AlphaFoldDB" id="A0A6M4H740"/>
<organism evidence="1 2">
    <name type="scientific">Usitatibacter palustris</name>
    <dbReference type="NCBI Taxonomy" id="2732487"/>
    <lineage>
        <taxon>Bacteria</taxon>
        <taxon>Pseudomonadati</taxon>
        <taxon>Pseudomonadota</taxon>
        <taxon>Betaproteobacteria</taxon>
        <taxon>Nitrosomonadales</taxon>
        <taxon>Usitatibacteraceae</taxon>
        <taxon>Usitatibacter</taxon>
    </lineage>
</organism>
<protein>
    <submittedName>
        <fullName evidence="1">Uncharacterized protein</fullName>
    </submittedName>
</protein>
<keyword evidence="2" id="KW-1185">Reference proteome</keyword>
<reference evidence="1 2" key="1">
    <citation type="submission" date="2020-04" db="EMBL/GenBank/DDBJ databases">
        <title>Usitatibacter rugosus gen. nov., sp. nov. and Usitatibacter palustris sp. nov., novel members of Usitatibacteraceae fam. nov. within the order Nitrosomonadales isolated from soil.</title>
        <authorList>
            <person name="Huber K.J."/>
            <person name="Neumann-Schaal M."/>
            <person name="Geppert A."/>
            <person name="Luckner M."/>
            <person name="Wanner G."/>
            <person name="Overmann J."/>
        </authorList>
    </citation>
    <scope>NUCLEOTIDE SEQUENCE [LARGE SCALE GENOMIC DNA]</scope>
    <source>
        <strain evidence="1 2">Swamp67</strain>
    </source>
</reference>
<sequence length="285" mass="32466">MRLRAEIARAEESSRNVVQAVRENDWRQGDVLPSAARHVISPFVSAPFPPDAWVIVLTQSCDLVHNNLAAEPSAEVIVASPITDEDKEVRHLRNPRRLQIEGAQDQNSVLLDLRITQRHSIPKWVLAGHEPDGDRMIPEGDLRTLVQWVAARYDRRAFPDAFMDRLKPVDKNLQKAWKRMRAVTCIYLSISSYEELPEESPYRVALIAAMTSEDFESADLRGQMEVQLGRVTAAMDDCGGIEIERAELRPEGEISLEELRLFGRWYLDTYSDRDEQHRAPPGNSE</sequence>